<feature type="non-terminal residue" evidence="4">
    <location>
        <position position="1"/>
    </location>
</feature>
<dbReference type="Pfam" id="PF01408">
    <property type="entry name" value="GFO_IDH_MocA"/>
    <property type="match status" value="1"/>
</dbReference>
<dbReference type="PANTHER" id="PTHR43818:SF11">
    <property type="entry name" value="BCDNA.GH03377"/>
    <property type="match status" value="1"/>
</dbReference>
<comment type="caution">
    <text evidence="4">The sequence shown here is derived from an EMBL/GenBank/DDBJ whole genome shotgun (WGS) entry which is preliminary data.</text>
</comment>
<evidence type="ECO:0000259" key="3">
    <source>
        <dbReference type="Pfam" id="PF22725"/>
    </source>
</evidence>
<proteinExistence type="predicted"/>
<dbReference type="InterPro" id="IPR055170">
    <property type="entry name" value="GFO_IDH_MocA-like_dom"/>
</dbReference>
<feature type="domain" description="GFO/IDH/MocA-like oxidoreductase" evidence="3">
    <location>
        <begin position="70"/>
        <end position="217"/>
    </location>
</feature>
<dbReference type="SUPFAM" id="SSF55347">
    <property type="entry name" value="Glyceraldehyde-3-phosphate dehydrogenase-like, C-terminal domain"/>
    <property type="match status" value="1"/>
</dbReference>
<dbReference type="Pfam" id="PF22725">
    <property type="entry name" value="GFO_IDH_MocA_C3"/>
    <property type="match status" value="1"/>
</dbReference>
<reference evidence="4" key="1">
    <citation type="journal article" date="2014" name="Front. Microbiol.">
        <title>High frequency of phylogenetically diverse reductive dehalogenase-homologous genes in deep subseafloor sedimentary metagenomes.</title>
        <authorList>
            <person name="Kawai M."/>
            <person name="Futagami T."/>
            <person name="Toyoda A."/>
            <person name="Takaki Y."/>
            <person name="Nishi S."/>
            <person name="Hori S."/>
            <person name="Arai W."/>
            <person name="Tsubouchi T."/>
            <person name="Morono Y."/>
            <person name="Uchiyama I."/>
            <person name="Ito T."/>
            <person name="Fujiyama A."/>
            <person name="Inagaki F."/>
            <person name="Takami H."/>
        </authorList>
    </citation>
    <scope>NUCLEOTIDE SEQUENCE</scope>
    <source>
        <strain evidence="4">Expedition CK06-06</strain>
    </source>
</reference>
<protein>
    <recommendedName>
        <fullName evidence="5">Gfo/Idh/MocA-like oxidoreductase N-terminal domain-containing protein</fullName>
    </recommendedName>
</protein>
<dbReference type="InterPro" id="IPR050463">
    <property type="entry name" value="Gfo/Idh/MocA_oxidrdct_glycsds"/>
</dbReference>
<dbReference type="InterPro" id="IPR000683">
    <property type="entry name" value="Gfo/Idh/MocA-like_OxRdtase_N"/>
</dbReference>
<dbReference type="GO" id="GO:0000166">
    <property type="term" value="F:nucleotide binding"/>
    <property type="evidence" value="ECO:0007669"/>
    <property type="project" value="InterPro"/>
</dbReference>
<dbReference type="SUPFAM" id="SSF51735">
    <property type="entry name" value="NAD(P)-binding Rossmann-fold domains"/>
    <property type="match status" value="1"/>
</dbReference>
<organism evidence="4">
    <name type="scientific">marine sediment metagenome</name>
    <dbReference type="NCBI Taxonomy" id="412755"/>
    <lineage>
        <taxon>unclassified sequences</taxon>
        <taxon>metagenomes</taxon>
        <taxon>ecological metagenomes</taxon>
    </lineage>
</organism>
<keyword evidence="1" id="KW-0560">Oxidoreductase</keyword>
<dbReference type="Gene3D" id="3.40.50.720">
    <property type="entry name" value="NAD(P)-binding Rossmann-like Domain"/>
    <property type="match status" value="1"/>
</dbReference>
<evidence type="ECO:0008006" key="5">
    <source>
        <dbReference type="Google" id="ProtNLM"/>
    </source>
</evidence>
<dbReference type="EMBL" id="BARW01031401">
    <property type="protein sequence ID" value="GAJ03140.1"/>
    <property type="molecule type" value="Genomic_DNA"/>
</dbReference>
<dbReference type="Gene3D" id="3.30.360.10">
    <property type="entry name" value="Dihydrodipicolinate Reductase, domain 2"/>
    <property type="match status" value="1"/>
</dbReference>
<feature type="domain" description="Gfo/Idh/MocA-like oxidoreductase N-terminal" evidence="2">
    <location>
        <begin position="3"/>
        <end position="55"/>
    </location>
</feature>
<accession>X1VB77</accession>
<dbReference type="PANTHER" id="PTHR43818">
    <property type="entry name" value="BCDNA.GH03377"/>
    <property type="match status" value="1"/>
</dbReference>
<feature type="non-terminal residue" evidence="4">
    <location>
        <position position="246"/>
    </location>
</feature>
<dbReference type="GO" id="GO:0016491">
    <property type="term" value="F:oxidoreductase activity"/>
    <property type="evidence" value="ECO:0007669"/>
    <property type="project" value="UniProtKB-KW"/>
</dbReference>
<evidence type="ECO:0000313" key="4">
    <source>
        <dbReference type="EMBL" id="GAJ03140.1"/>
    </source>
</evidence>
<gene>
    <name evidence="4" type="ORF">S12H4_49956</name>
</gene>
<dbReference type="InterPro" id="IPR036291">
    <property type="entry name" value="NAD(P)-bd_dom_sf"/>
</dbReference>
<sequence length="246" mass="28221">KSKGIDVVHNCTPNSLHYPINKAFLERGIAIISEKPLTVNLEEAKETVELAEKRGIFNAICFNYRFFPVVQEMKAMIGRGELGEVRIIQGGYLQDWLLYDTDYNWRVKLGTAKTRVIADLGSHWIDLAQYLSGKRALQVTADLETFVKFRKRPKEEGETFQLEQPEDYELIEMDTEDYGAVLIRFEGGARGNVRVSQVSPGRKNRLEIEICGSQRSLYWNLEEPNHLWIGCRDGPNLQLMDDPNLL</sequence>
<evidence type="ECO:0000256" key="1">
    <source>
        <dbReference type="ARBA" id="ARBA00023002"/>
    </source>
</evidence>
<name>X1VB77_9ZZZZ</name>
<evidence type="ECO:0000259" key="2">
    <source>
        <dbReference type="Pfam" id="PF01408"/>
    </source>
</evidence>
<dbReference type="AlphaFoldDB" id="X1VB77"/>